<evidence type="ECO:0000256" key="4">
    <source>
        <dbReference type="ARBA" id="ARBA00022475"/>
    </source>
</evidence>
<evidence type="ECO:0000256" key="1">
    <source>
        <dbReference type="ARBA" id="ARBA00004651"/>
    </source>
</evidence>
<organism evidence="10 11">
    <name type="scientific">Longispora fulva</name>
    <dbReference type="NCBI Taxonomy" id="619741"/>
    <lineage>
        <taxon>Bacteria</taxon>
        <taxon>Bacillati</taxon>
        <taxon>Actinomycetota</taxon>
        <taxon>Actinomycetes</taxon>
        <taxon>Micromonosporales</taxon>
        <taxon>Micromonosporaceae</taxon>
        <taxon>Longispora</taxon>
    </lineage>
</organism>
<dbReference type="GO" id="GO:0055085">
    <property type="term" value="P:transmembrane transport"/>
    <property type="evidence" value="ECO:0007669"/>
    <property type="project" value="InterPro"/>
</dbReference>
<keyword evidence="3" id="KW-0813">Transport</keyword>
<feature type="transmembrane region" description="Helical" evidence="9">
    <location>
        <begin position="144"/>
        <end position="166"/>
    </location>
</feature>
<feature type="transmembrane region" description="Helical" evidence="9">
    <location>
        <begin position="327"/>
        <end position="346"/>
    </location>
</feature>
<dbReference type="Proteomes" id="UP000622552">
    <property type="component" value="Unassembled WGS sequence"/>
</dbReference>
<gene>
    <name evidence="10" type="ORF">IW245_003966</name>
</gene>
<dbReference type="InterPro" id="IPR004695">
    <property type="entry name" value="SLAC1/Mae1/Ssu1/TehA"/>
</dbReference>
<feature type="transmembrane region" description="Helical" evidence="9">
    <location>
        <begin position="247"/>
        <end position="272"/>
    </location>
</feature>
<evidence type="ECO:0000256" key="8">
    <source>
        <dbReference type="SAM" id="MobiDB-lite"/>
    </source>
</evidence>
<dbReference type="PANTHER" id="PTHR31686:SF1">
    <property type="entry name" value="SULFITE EFFLUX PUMP SSU1"/>
    <property type="match status" value="1"/>
</dbReference>
<sequence length="421" mass="43208">MRNFGPNWFASVMGTGIVATSAATLPYAAPALRPFAVGVWLLAALTLAAVTAAFLTTRRPRPDHGATTTGRNEARFDRAIPIPGRSGTSRGRADRAPGGAGHRRTPGAEADHATAQFYGAPPMALLTVGAGALLLGRDLLGTDLALTVDAVLWTLGTLLGLVSAVAVPYRMMSRPGQSPEPASPTWLLPVVAPMVSASTGALLVPHLPAGQPRLDLLLACYALFGVSLLATLVILPQVWARLVRQPLAVAAVPTLWIVLGPLGQSVTAVNLLGDAARTAVDGPTAGALQMFGLVYGVPVLGFALLWIAVAGLLTARAARGGLPFTMTWWSFTFPVGTCVTAATGLAHRTGSQAFAVLAVALFAVLVTAWATVATRTVHSLVTGGPVAAPHPAATSATTGRPSVDGESAHPDADARLALARR</sequence>
<keyword evidence="4" id="KW-1003">Cell membrane</keyword>
<feature type="region of interest" description="Disordered" evidence="8">
    <location>
        <begin position="59"/>
        <end position="108"/>
    </location>
</feature>
<evidence type="ECO:0000256" key="9">
    <source>
        <dbReference type="SAM" id="Phobius"/>
    </source>
</evidence>
<evidence type="ECO:0000256" key="5">
    <source>
        <dbReference type="ARBA" id="ARBA00022692"/>
    </source>
</evidence>
<dbReference type="PANTHER" id="PTHR31686">
    <property type="match status" value="1"/>
</dbReference>
<keyword evidence="7 9" id="KW-0472">Membrane</keyword>
<keyword evidence="5 9" id="KW-0812">Transmembrane</keyword>
<feature type="transmembrane region" description="Helical" evidence="9">
    <location>
        <begin position="293"/>
        <end position="315"/>
    </location>
</feature>
<feature type="transmembrane region" description="Helical" evidence="9">
    <location>
        <begin position="7"/>
        <end position="29"/>
    </location>
</feature>
<dbReference type="EMBL" id="JADOUF010000001">
    <property type="protein sequence ID" value="MBG6137772.1"/>
    <property type="molecule type" value="Genomic_DNA"/>
</dbReference>
<keyword evidence="11" id="KW-1185">Reference proteome</keyword>
<dbReference type="Gene3D" id="1.50.10.150">
    <property type="entry name" value="Voltage-dependent anion channel"/>
    <property type="match status" value="2"/>
</dbReference>
<dbReference type="RefSeq" id="WP_231398864.1">
    <property type="nucleotide sequence ID" value="NZ_BONS01000024.1"/>
</dbReference>
<evidence type="ECO:0000256" key="6">
    <source>
        <dbReference type="ARBA" id="ARBA00022989"/>
    </source>
</evidence>
<evidence type="ECO:0000256" key="7">
    <source>
        <dbReference type="ARBA" id="ARBA00023136"/>
    </source>
</evidence>
<feature type="transmembrane region" description="Helical" evidence="9">
    <location>
        <begin position="216"/>
        <end position="235"/>
    </location>
</feature>
<evidence type="ECO:0000313" key="10">
    <source>
        <dbReference type="EMBL" id="MBG6137772.1"/>
    </source>
</evidence>
<keyword evidence="6 9" id="KW-1133">Transmembrane helix</keyword>
<comment type="similarity">
    <text evidence="2">Belongs to the tellurite-resistance/dicarboxylate transporter (TDT) family.</text>
</comment>
<dbReference type="AlphaFoldDB" id="A0A8J7KQT0"/>
<feature type="region of interest" description="Disordered" evidence="8">
    <location>
        <begin position="390"/>
        <end position="412"/>
    </location>
</feature>
<evidence type="ECO:0000256" key="3">
    <source>
        <dbReference type="ARBA" id="ARBA00022448"/>
    </source>
</evidence>
<evidence type="ECO:0000313" key="11">
    <source>
        <dbReference type="Proteomes" id="UP000622552"/>
    </source>
</evidence>
<dbReference type="CDD" id="cd09320">
    <property type="entry name" value="TDT_like_2"/>
    <property type="match status" value="1"/>
</dbReference>
<protein>
    <submittedName>
        <fullName evidence="10">Tellurite resistance protein TehA-like permease</fullName>
    </submittedName>
</protein>
<accession>A0A8J7KQT0</accession>
<dbReference type="GO" id="GO:0005886">
    <property type="term" value="C:plasma membrane"/>
    <property type="evidence" value="ECO:0007669"/>
    <property type="project" value="UniProtKB-SubCell"/>
</dbReference>
<comment type="caution">
    <text evidence="10">The sequence shown here is derived from an EMBL/GenBank/DDBJ whole genome shotgun (WGS) entry which is preliminary data.</text>
</comment>
<reference evidence="10" key="1">
    <citation type="submission" date="2020-11" db="EMBL/GenBank/DDBJ databases">
        <title>Sequencing the genomes of 1000 actinobacteria strains.</title>
        <authorList>
            <person name="Klenk H.-P."/>
        </authorList>
    </citation>
    <scope>NUCLEOTIDE SEQUENCE</scope>
    <source>
        <strain evidence="10">DSM 45356</strain>
    </source>
</reference>
<evidence type="ECO:0000256" key="2">
    <source>
        <dbReference type="ARBA" id="ARBA00008566"/>
    </source>
</evidence>
<feature type="transmembrane region" description="Helical" evidence="9">
    <location>
        <begin position="35"/>
        <end position="55"/>
    </location>
</feature>
<name>A0A8J7KQT0_9ACTN</name>
<comment type="subcellular location">
    <subcellularLocation>
        <location evidence="1">Cell membrane</location>
        <topology evidence="1">Multi-pass membrane protein</topology>
    </subcellularLocation>
</comment>
<proteinExistence type="inferred from homology"/>
<feature type="transmembrane region" description="Helical" evidence="9">
    <location>
        <begin position="353"/>
        <end position="372"/>
    </location>
</feature>
<dbReference type="InterPro" id="IPR038665">
    <property type="entry name" value="Voltage-dep_anion_channel_sf"/>
</dbReference>
<dbReference type="InterPro" id="IPR051629">
    <property type="entry name" value="Sulfite_efflux_TDT"/>
</dbReference>
<dbReference type="Pfam" id="PF03595">
    <property type="entry name" value="SLAC1"/>
    <property type="match status" value="2"/>
</dbReference>